<comment type="similarity">
    <text evidence="9">Belongs to the FtsQ/DivIB family. FtsQ subfamily.</text>
</comment>
<dbReference type="GO" id="GO:0090529">
    <property type="term" value="P:cell septum assembly"/>
    <property type="evidence" value="ECO:0007669"/>
    <property type="project" value="InterPro"/>
</dbReference>
<evidence type="ECO:0000313" key="11">
    <source>
        <dbReference type="EMBL" id="AZN71279.1"/>
    </source>
</evidence>
<dbReference type="KEGG" id="abaw:D5400_08365"/>
<sequence>MDGGGRILFALIGKRAWRSSAAVAAASARVVPVLPRPFRRVVRYLESPALEELAIPRHLGSVLALVFLGSTLVYGTVVGGHGPAVVNDGTAALGFAIDNVTVEGNVQTSEIDILTTLGLDGATSVMAMNAADARNALLELPWVRDAQVRKVYPDGVTVEVKERQAFGIWQNGKDLFLIERNGNIITPMNDARFNMLPLFVGLGADSGAAGFDKMLSEHPDLQRRMRAAVRVAERRWDLYFRNGIVARLPERGTKEALATLAELDRTEEILSRDIAAVDLRLSDRIAIRLTPDALERRQAAWEERSKALKAMERRT</sequence>
<keyword evidence="5 9" id="KW-0812">Transmembrane</keyword>
<dbReference type="PANTHER" id="PTHR35851:SF1">
    <property type="entry name" value="CELL DIVISION PROTEIN FTSQ"/>
    <property type="match status" value="1"/>
</dbReference>
<dbReference type="Proteomes" id="UP000268192">
    <property type="component" value="Chromosome"/>
</dbReference>
<comment type="subcellular location">
    <subcellularLocation>
        <location evidence="9">Cell inner membrane</location>
        <topology evidence="9">Single-pass type II membrane protein</topology>
    </subcellularLocation>
    <subcellularLocation>
        <location evidence="1">Membrane</location>
    </subcellularLocation>
    <text evidence="9">Localizes to the division septum.</text>
</comment>
<dbReference type="GO" id="GO:0043093">
    <property type="term" value="P:FtsZ-dependent cytokinesis"/>
    <property type="evidence" value="ECO:0007669"/>
    <property type="project" value="UniProtKB-UniRule"/>
</dbReference>
<dbReference type="Pfam" id="PF08478">
    <property type="entry name" value="POTRA_1"/>
    <property type="match status" value="1"/>
</dbReference>
<dbReference type="InterPro" id="IPR034746">
    <property type="entry name" value="POTRA"/>
</dbReference>
<keyword evidence="2 9" id="KW-1003">Cell membrane</keyword>
<feature type="domain" description="POTRA" evidence="10">
    <location>
        <begin position="95"/>
        <end position="163"/>
    </location>
</feature>
<keyword evidence="4 9" id="KW-0132">Cell division</keyword>
<dbReference type="Pfam" id="PF03799">
    <property type="entry name" value="FtsQ_DivIB_C"/>
    <property type="match status" value="1"/>
</dbReference>
<gene>
    <name evidence="9" type="primary">ftsQ</name>
    <name evidence="11" type="ORF">D5400_08365</name>
</gene>
<evidence type="ECO:0000256" key="5">
    <source>
        <dbReference type="ARBA" id="ARBA00022692"/>
    </source>
</evidence>
<evidence type="ECO:0000256" key="6">
    <source>
        <dbReference type="ARBA" id="ARBA00022989"/>
    </source>
</evidence>
<dbReference type="EMBL" id="CP032509">
    <property type="protein sequence ID" value="AZN71279.1"/>
    <property type="molecule type" value="Genomic_DNA"/>
</dbReference>
<keyword evidence="12" id="KW-1185">Reference proteome</keyword>
<dbReference type="GO" id="GO:0032153">
    <property type="term" value="C:cell division site"/>
    <property type="evidence" value="ECO:0007669"/>
    <property type="project" value="UniProtKB-UniRule"/>
</dbReference>
<dbReference type="InterPro" id="IPR005548">
    <property type="entry name" value="Cell_div_FtsQ/DivIB_C"/>
</dbReference>
<keyword evidence="6 9" id="KW-1133">Transmembrane helix</keyword>
<evidence type="ECO:0000256" key="1">
    <source>
        <dbReference type="ARBA" id="ARBA00004370"/>
    </source>
</evidence>
<evidence type="ECO:0000256" key="2">
    <source>
        <dbReference type="ARBA" id="ARBA00022475"/>
    </source>
</evidence>
<protein>
    <recommendedName>
        <fullName evidence="9">Cell division protein FtsQ</fullName>
    </recommendedName>
</protein>
<reference evidence="11 12" key="1">
    <citation type="submission" date="2018-09" db="EMBL/GenBank/DDBJ databases">
        <title>Marinorhizobium profundi gen. nov., sp. nov., isolated from a deep-sea sediment sample from the New Britain Trench and proposal of Marinorhizobiaceae fam. nov. in the order Rhizobiales of the class Alphaproteobacteria.</title>
        <authorList>
            <person name="Cao J."/>
        </authorList>
    </citation>
    <scope>NUCLEOTIDE SEQUENCE [LARGE SCALE GENOMIC DNA]</scope>
    <source>
        <strain evidence="11 12">WS11</strain>
    </source>
</reference>
<dbReference type="AlphaFoldDB" id="A0A3Q8XPR9"/>
<evidence type="ECO:0000313" key="12">
    <source>
        <dbReference type="Proteomes" id="UP000268192"/>
    </source>
</evidence>
<organism evidence="11 12">
    <name type="scientific">Georhizobium profundi</name>
    <dbReference type="NCBI Taxonomy" id="2341112"/>
    <lineage>
        <taxon>Bacteria</taxon>
        <taxon>Pseudomonadati</taxon>
        <taxon>Pseudomonadota</taxon>
        <taxon>Alphaproteobacteria</taxon>
        <taxon>Hyphomicrobiales</taxon>
        <taxon>Rhizobiaceae</taxon>
        <taxon>Georhizobium</taxon>
    </lineage>
</organism>
<dbReference type="Gene3D" id="3.40.50.11690">
    <property type="entry name" value="Cell division protein FtsQ/DivIB"/>
    <property type="match status" value="1"/>
</dbReference>
<dbReference type="InterPro" id="IPR026579">
    <property type="entry name" value="FtsQ"/>
</dbReference>
<evidence type="ECO:0000259" key="10">
    <source>
        <dbReference type="PROSITE" id="PS51779"/>
    </source>
</evidence>
<dbReference type="InterPro" id="IPR013685">
    <property type="entry name" value="POTRA_FtsQ_type"/>
</dbReference>
<dbReference type="PANTHER" id="PTHR35851">
    <property type="entry name" value="CELL DIVISION PROTEIN FTSQ"/>
    <property type="match status" value="1"/>
</dbReference>
<name>A0A3Q8XPR9_9HYPH</name>
<keyword evidence="8 9" id="KW-0131">Cell cycle</keyword>
<proteinExistence type="inferred from homology"/>
<evidence type="ECO:0000256" key="7">
    <source>
        <dbReference type="ARBA" id="ARBA00023136"/>
    </source>
</evidence>
<evidence type="ECO:0000256" key="8">
    <source>
        <dbReference type="ARBA" id="ARBA00023306"/>
    </source>
</evidence>
<dbReference type="OrthoDB" id="9783091at2"/>
<accession>A0A3Q8XPR9</accession>
<dbReference type="GO" id="GO:0005886">
    <property type="term" value="C:plasma membrane"/>
    <property type="evidence" value="ECO:0007669"/>
    <property type="project" value="UniProtKB-SubCell"/>
</dbReference>
<evidence type="ECO:0000256" key="4">
    <source>
        <dbReference type="ARBA" id="ARBA00022618"/>
    </source>
</evidence>
<dbReference type="Gene3D" id="3.10.20.310">
    <property type="entry name" value="membrane protein fhac"/>
    <property type="match status" value="1"/>
</dbReference>
<dbReference type="InterPro" id="IPR045335">
    <property type="entry name" value="FtsQ_C_sf"/>
</dbReference>
<keyword evidence="7 9" id="KW-0472">Membrane</keyword>
<dbReference type="HAMAP" id="MF_00911">
    <property type="entry name" value="FtsQ_subfam"/>
    <property type="match status" value="1"/>
</dbReference>
<comment type="function">
    <text evidence="9">Essential cell division protein.</text>
</comment>
<evidence type="ECO:0000256" key="3">
    <source>
        <dbReference type="ARBA" id="ARBA00022519"/>
    </source>
</evidence>
<dbReference type="PROSITE" id="PS51779">
    <property type="entry name" value="POTRA"/>
    <property type="match status" value="1"/>
</dbReference>
<keyword evidence="3 9" id="KW-0997">Cell inner membrane</keyword>
<evidence type="ECO:0000256" key="9">
    <source>
        <dbReference type="HAMAP-Rule" id="MF_00911"/>
    </source>
</evidence>